<sequence>MCFPRQQCPVLIPVPQASSGPTKERFGRKADVIYRNTTHTGKTSYRICLKITLKSLRITLLKMAAPEEVLNHIDCWKRRTKKNLSPTTMEIDCWKRRTKIYLSPTTMEYRRLKRDIEAMNNFVSTPAAGLKLPQVKPEEPHEFPDHKIKNEPSSTNETDSENDTNERTFWSYSCTLCYASFAVLD</sequence>
<proteinExistence type="predicted"/>
<keyword evidence="3" id="KW-1185">Reference proteome</keyword>
<organism evidence="2 3">
    <name type="scientific">Popillia japonica</name>
    <name type="common">Japanese beetle</name>
    <dbReference type="NCBI Taxonomy" id="7064"/>
    <lineage>
        <taxon>Eukaryota</taxon>
        <taxon>Metazoa</taxon>
        <taxon>Ecdysozoa</taxon>
        <taxon>Arthropoda</taxon>
        <taxon>Hexapoda</taxon>
        <taxon>Insecta</taxon>
        <taxon>Pterygota</taxon>
        <taxon>Neoptera</taxon>
        <taxon>Endopterygota</taxon>
        <taxon>Coleoptera</taxon>
        <taxon>Polyphaga</taxon>
        <taxon>Scarabaeiformia</taxon>
        <taxon>Scarabaeidae</taxon>
        <taxon>Rutelinae</taxon>
        <taxon>Popillia</taxon>
    </lineage>
</organism>
<gene>
    <name evidence="2" type="ORF">QE152_g4255</name>
</gene>
<evidence type="ECO:0000313" key="2">
    <source>
        <dbReference type="EMBL" id="KAK9752308.1"/>
    </source>
</evidence>
<dbReference type="Proteomes" id="UP001458880">
    <property type="component" value="Unassembled WGS sequence"/>
</dbReference>
<dbReference type="EMBL" id="JASPKY010000021">
    <property type="protein sequence ID" value="KAK9752308.1"/>
    <property type="molecule type" value="Genomic_DNA"/>
</dbReference>
<accession>A0AAW1N0N5</accession>
<name>A0AAW1N0N5_POPJA</name>
<protein>
    <submittedName>
        <fullName evidence="2">Uncharacterized protein</fullName>
    </submittedName>
</protein>
<evidence type="ECO:0000256" key="1">
    <source>
        <dbReference type="SAM" id="MobiDB-lite"/>
    </source>
</evidence>
<evidence type="ECO:0000313" key="3">
    <source>
        <dbReference type="Proteomes" id="UP001458880"/>
    </source>
</evidence>
<comment type="caution">
    <text evidence="2">The sequence shown here is derived from an EMBL/GenBank/DDBJ whole genome shotgun (WGS) entry which is preliminary data.</text>
</comment>
<feature type="compositionally biased region" description="Basic and acidic residues" evidence="1">
    <location>
        <begin position="136"/>
        <end position="150"/>
    </location>
</feature>
<dbReference type="AlphaFoldDB" id="A0AAW1N0N5"/>
<reference evidence="2 3" key="1">
    <citation type="journal article" date="2024" name="BMC Genomics">
        <title>De novo assembly and annotation of Popillia japonica's genome with initial clues to its potential as an invasive pest.</title>
        <authorList>
            <person name="Cucini C."/>
            <person name="Boschi S."/>
            <person name="Funari R."/>
            <person name="Cardaioli E."/>
            <person name="Iannotti N."/>
            <person name="Marturano G."/>
            <person name="Paoli F."/>
            <person name="Bruttini M."/>
            <person name="Carapelli A."/>
            <person name="Frati F."/>
            <person name="Nardi F."/>
        </authorList>
    </citation>
    <scope>NUCLEOTIDE SEQUENCE [LARGE SCALE GENOMIC DNA]</scope>
    <source>
        <strain evidence="2">DMR45628</strain>
    </source>
</reference>
<feature type="region of interest" description="Disordered" evidence="1">
    <location>
        <begin position="129"/>
        <end position="164"/>
    </location>
</feature>